<evidence type="ECO:0000256" key="7">
    <source>
        <dbReference type="ARBA" id="ARBA00023163"/>
    </source>
</evidence>
<dbReference type="GO" id="GO:0000428">
    <property type="term" value="C:DNA-directed RNA polymerase complex"/>
    <property type="evidence" value="ECO:0007669"/>
    <property type="project" value="UniProtKB-KW"/>
</dbReference>
<comment type="function">
    <text evidence="11">DNA-dependent RNA polymerase catalyzes the transcription of DNA into RNA using the four ribonucleoside triphosphates as substrates.</text>
</comment>
<dbReference type="SUPFAM" id="SSF55257">
    <property type="entry name" value="RBP11-like subunits of RNA polymerase"/>
    <property type="match status" value="1"/>
</dbReference>
<dbReference type="InterPro" id="IPR011773">
    <property type="entry name" value="DNA-dir_RpoA"/>
</dbReference>
<comment type="similarity">
    <text evidence="1 11">Belongs to the RNA polymerase alpha chain family.</text>
</comment>
<feature type="region of interest" description="Alpha C-terminal domain (alpha-CTD)" evidence="11">
    <location>
        <begin position="251"/>
        <end position="331"/>
    </location>
</feature>
<feature type="region of interest" description="Alpha N-terminal domain (alpha-NTD)" evidence="11">
    <location>
        <begin position="1"/>
        <end position="232"/>
    </location>
</feature>
<dbReference type="GO" id="GO:0003899">
    <property type="term" value="F:DNA-directed RNA polymerase activity"/>
    <property type="evidence" value="ECO:0007669"/>
    <property type="project" value="UniProtKB-UniRule"/>
</dbReference>
<dbReference type="EC" id="2.7.7.6" evidence="2 11"/>
<dbReference type="Gene3D" id="2.170.120.12">
    <property type="entry name" value="DNA-directed RNA polymerase, insert domain"/>
    <property type="match status" value="1"/>
</dbReference>
<evidence type="ECO:0000256" key="2">
    <source>
        <dbReference type="ARBA" id="ARBA00012418"/>
    </source>
</evidence>
<keyword evidence="7 11" id="KW-0804">Transcription</keyword>
<dbReference type="NCBIfam" id="NF003513">
    <property type="entry name" value="PRK05182.1-2"/>
    <property type="match status" value="1"/>
</dbReference>
<dbReference type="InterPro" id="IPR036643">
    <property type="entry name" value="RNApol_insert_sf"/>
</dbReference>
<dbReference type="Pfam" id="PF03118">
    <property type="entry name" value="RNA_pol_A_CTD"/>
    <property type="match status" value="1"/>
</dbReference>
<dbReference type="Gene3D" id="3.30.1360.10">
    <property type="entry name" value="RNA polymerase, RBP11-like subunit"/>
    <property type="match status" value="1"/>
</dbReference>
<dbReference type="GO" id="GO:0005737">
    <property type="term" value="C:cytoplasm"/>
    <property type="evidence" value="ECO:0007669"/>
    <property type="project" value="UniProtKB-ARBA"/>
</dbReference>
<evidence type="ECO:0000256" key="6">
    <source>
        <dbReference type="ARBA" id="ARBA00022695"/>
    </source>
</evidence>
<keyword evidence="6 11" id="KW-0548">Nucleotidyltransferase</keyword>
<dbReference type="Pfam" id="PF01193">
    <property type="entry name" value="RNA_pol_L"/>
    <property type="match status" value="1"/>
</dbReference>
<sequence length="331" mass="37279">MSAPYIKMPDAVVLDESNYTNTFGRFTLQPLERGYGVTLGNSLRRVLLSSLPGAAITSVKFGGVLHEFTTIEGVVEDVSEIILNLKQVRMKLLNKKPNKIDLSFNGETEWTAADIQKHSNEIEILNPELHIATLNKSAKFDVEIRVGKGKGFITASENVSPESTIGVIPIDSIFTPIRNVKYEIENVRIADRNDYEKLILEVTTDGSITPEDSLTQAAKILRDHIQLFINFDVVQEEVHTSTQKDTEKERIKKILLTNVDDLELSVRSHNCLKAANIKNIAELVRKDEAEMLRFRNFGRKSLAELMEIVENLGLDFGMEVDKYLKEDSESN</sequence>
<dbReference type="SUPFAM" id="SSF56553">
    <property type="entry name" value="Insert subdomain of RNA polymerase alpha subunit"/>
    <property type="match status" value="1"/>
</dbReference>
<accession>A0A0H4TBT0</accession>
<dbReference type="InterPro" id="IPR036603">
    <property type="entry name" value="RBP11-like"/>
</dbReference>
<feature type="domain" description="DNA-directed RNA polymerase RpoA/D/Rpb3-type" evidence="12">
    <location>
        <begin position="23"/>
        <end position="231"/>
    </location>
</feature>
<keyword evidence="5 11" id="KW-0808">Transferase</keyword>
<dbReference type="Gene3D" id="1.10.150.20">
    <property type="entry name" value="5' to 3' exonuclease, C-terminal subdomain"/>
    <property type="match status" value="1"/>
</dbReference>
<dbReference type="NCBIfam" id="NF003519">
    <property type="entry name" value="PRK05182.2-5"/>
    <property type="match status" value="1"/>
</dbReference>
<dbReference type="NCBIfam" id="TIGR02027">
    <property type="entry name" value="rpoA"/>
    <property type="match status" value="1"/>
</dbReference>
<evidence type="ECO:0000256" key="4">
    <source>
        <dbReference type="ARBA" id="ARBA00022478"/>
    </source>
</evidence>
<dbReference type="CDD" id="cd06928">
    <property type="entry name" value="RNAP_alpha_NTD"/>
    <property type="match status" value="1"/>
</dbReference>
<dbReference type="GO" id="GO:0006351">
    <property type="term" value="P:DNA-templated transcription"/>
    <property type="evidence" value="ECO:0007669"/>
    <property type="project" value="UniProtKB-UniRule"/>
</dbReference>
<evidence type="ECO:0000256" key="10">
    <source>
        <dbReference type="ARBA" id="ARBA00048552"/>
    </source>
</evidence>
<evidence type="ECO:0000256" key="5">
    <source>
        <dbReference type="ARBA" id="ARBA00022679"/>
    </source>
</evidence>
<evidence type="ECO:0000256" key="3">
    <source>
        <dbReference type="ARBA" id="ARBA00015972"/>
    </source>
</evidence>
<evidence type="ECO:0000256" key="11">
    <source>
        <dbReference type="HAMAP-Rule" id="MF_00059"/>
    </source>
</evidence>
<dbReference type="InterPro" id="IPR011260">
    <property type="entry name" value="RNAP_asu_C"/>
</dbReference>
<comment type="domain">
    <text evidence="11">The N-terminal domain is essential for RNAP assembly and basal transcription, whereas the C-terminal domain is involved in interaction with transcriptional regulators and with upstream promoter elements.</text>
</comment>
<dbReference type="SMART" id="SM00662">
    <property type="entry name" value="RPOLD"/>
    <property type="match status" value="1"/>
</dbReference>
<dbReference type="Pfam" id="PF01000">
    <property type="entry name" value="RNA_pol_A_bac"/>
    <property type="match status" value="1"/>
</dbReference>
<evidence type="ECO:0000256" key="9">
    <source>
        <dbReference type="ARBA" id="ARBA00033070"/>
    </source>
</evidence>
<evidence type="ECO:0000313" key="13">
    <source>
        <dbReference type="EMBL" id="AKQ05428.1"/>
    </source>
</evidence>
<dbReference type="GO" id="GO:0003677">
    <property type="term" value="F:DNA binding"/>
    <property type="evidence" value="ECO:0007669"/>
    <property type="project" value="UniProtKB-UniRule"/>
</dbReference>
<dbReference type="EMBL" id="KT007076">
    <property type="protein sequence ID" value="AKQ05428.1"/>
    <property type="molecule type" value="Genomic_DNA"/>
</dbReference>
<keyword evidence="4 11" id="KW-0240">DNA-directed RNA polymerase</keyword>
<name>A0A0H4TBT0_9BACT</name>
<dbReference type="GO" id="GO:0046983">
    <property type="term" value="F:protein dimerization activity"/>
    <property type="evidence" value="ECO:0007669"/>
    <property type="project" value="InterPro"/>
</dbReference>
<organism evidence="13">
    <name type="scientific">uncultured Ignavibacteria bacterium Rifle_16ft_4_minimus_32691</name>
    <dbReference type="NCBI Taxonomy" id="1665102"/>
    <lineage>
        <taxon>Bacteria</taxon>
        <taxon>Pseudomonadati</taxon>
        <taxon>Ignavibacteriota</taxon>
        <taxon>Ignavibacteria</taxon>
        <taxon>environmental samples</taxon>
    </lineage>
</organism>
<protein>
    <recommendedName>
        <fullName evidence="3 11">DNA-directed RNA polymerase subunit alpha</fullName>
        <shortName evidence="11">RNAP subunit alpha</shortName>
        <ecNumber evidence="2 11">2.7.7.6</ecNumber>
    </recommendedName>
    <alternativeName>
        <fullName evidence="9 11">RNA polymerase subunit alpha</fullName>
    </alternativeName>
    <alternativeName>
        <fullName evidence="8 11">Transcriptase subunit alpha</fullName>
    </alternativeName>
</protein>
<dbReference type="InterPro" id="IPR011263">
    <property type="entry name" value="DNA-dir_RNA_pol_RpoA/D/Rpb3"/>
</dbReference>
<evidence type="ECO:0000256" key="8">
    <source>
        <dbReference type="ARBA" id="ARBA00032524"/>
    </source>
</evidence>
<reference evidence="13" key="1">
    <citation type="journal article" date="2015" name="ISME J.">
        <title>Aquifer environment selects for microbial species cohorts in sediment and groundwater.</title>
        <authorList>
            <person name="Hug L.A."/>
            <person name="Thomas B.C."/>
            <person name="Brown C.T."/>
            <person name="Frischkorn K.R."/>
            <person name="Williams K.H."/>
            <person name="Tringe S.G."/>
            <person name="Banfield J.F."/>
        </authorList>
    </citation>
    <scope>NUCLEOTIDE SEQUENCE</scope>
</reference>
<comment type="subunit">
    <text evidence="11">Homodimer. The RNAP catalytic core consists of 2 alpha, 1 beta, 1 beta' and 1 omega subunit. When a sigma factor is associated with the core the holoenzyme is formed, which can initiate transcription.</text>
</comment>
<proteinExistence type="inferred from homology"/>
<comment type="catalytic activity">
    <reaction evidence="10 11">
        <text>RNA(n) + a ribonucleoside 5'-triphosphate = RNA(n+1) + diphosphate</text>
        <dbReference type="Rhea" id="RHEA:21248"/>
        <dbReference type="Rhea" id="RHEA-COMP:14527"/>
        <dbReference type="Rhea" id="RHEA-COMP:17342"/>
        <dbReference type="ChEBI" id="CHEBI:33019"/>
        <dbReference type="ChEBI" id="CHEBI:61557"/>
        <dbReference type="ChEBI" id="CHEBI:140395"/>
        <dbReference type="EC" id="2.7.7.6"/>
    </reaction>
</comment>
<dbReference type="SUPFAM" id="SSF47789">
    <property type="entry name" value="C-terminal domain of RNA polymerase alpha subunit"/>
    <property type="match status" value="1"/>
</dbReference>
<dbReference type="HAMAP" id="MF_00059">
    <property type="entry name" value="RNApol_bact_RpoA"/>
    <property type="match status" value="1"/>
</dbReference>
<gene>
    <name evidence="11 13" type="primary">rpoA</name>
</gene>
<dbReference type="FunFam" id="2.170.120.12:FF:000001">
    <property type="entry name" value="DNA-directed RNA polymerase subunit alpha"/>
    <property type="match status" value="1"/>
</dbReference>
<evidence type="ECO:0000256" key="1">
    <source>
        <dbReference type="ARBA" id="ARBA00007123"/>
    </source>
</evidence>
<dbReference type="AlphaFoldDB" id="A0A0H4TBT0"/>
<evidence type="ECO:0000259" key="12">
    <source>
        <dbReference type="SMART" id="SM00662"/>
    </source>
</evidence>
<dbReference type="InterPro" id="IPR011262">
    <property type="entry name" value="DNA-dir_RNA_pol_insert"/>
</dbReference>